<evidence type="ECO:0000259" key="3">
    <source>
        <dbReference type="PROSITE" id="PS50887"/>
    </source>
</evidence>
<evidence type="ECO:0000256" key="1">
    <source>
        <dbReference type="ARBA" id="ARBA00012528"/>
    </source>
</evidence>
<organism evidence="4 5">
    <name type="scientific">Thalassotalea insulae</name>
    <dbReference type="NCBI Taxonomy" id="2056778"/>
    <lineage>
        <taxon>Bacteria</taxon>
        <taxon>Pseudomonadati</taxon>
        <taxon>Pseudomonadota</taxon>
        <taxon>Gammaproteobacteria</taxon>
        <taxon>Alteromonadales</taxon>
        <taxon>Colwelliaceae</taxon>
        <taxon>Thalassotalea</taxon>
    </lineage>
</organism>
<dbReference type="CDD" id="cd01949">
    <property type="entry name" value="GGDEF"/>
    <property type="match status" value="1"/>
</dbReference>
<dbReference type="SUPFAM" id="SSF55785">
    <property type="entry name" value="PYP-like sensor domain (PAS domain)"/>
    <property type="match status" value="1"/>
</dbReference>
<evidence type="ECO:0000313" key="4">
    <source>
        <dbReference type="EMBL" id="GLX79376.1"/>
    </source>
</evidence>
<dbReference type="PANTHER" id="PTHR45138:SF9">
    <property type="entry name" value="DIGUANYLATE CYCLASE DGCM-RELATED"/>
    <property type="match status" value="1"/>
</dbReference>
<accession>A0ABQ6GTV5</accession>
<sequence length="317" mass="36237">MSVSVCNLIAEQLNTGILVVDVDFTITEWNRYLQIHANKSAEQVLGRVIFDVFPELPRKWFERKLSSVVQLRTTSFCSWEQRHHLFELPHTRPITTDSHFMAQNCTFLPIENDGEITHICILIEDATDVCHYQSKLNKALEDLAKANKIDGLTQIFNRKHWEECLAKEFARARRYQHGLALIMFDLDHFKLLNDTYGHQCGDMVLIETAKLIQSLLRICDQFGRYGGEEFAVILPETDLIGAIDVAERIRTSLEKLTIEYQGEQIDFSASVGVAMMTAEDQRYEDLISNADIALYQAKSSGRNKVCVTKDVVNCLAM</sequence>
<dbReference type="Gene3D" id="3.30.70.270">
    <property type="match status" value="1"/>
</dbReference>
<proteinExistence type="predicted"/>
<dbReference type="CDD" id="cd00130">
    <property type="entry name" value="PAS"/>
    <property type="match status" value="1"/>
</dbReference>
<dbReference type="SMART" id="SM00267">
    <property type="entry name" value="GGDEF"/>
    <property type="match status" value="1"/>
</dbReference>
<dbReference type="Proteomes" id="UP001157186">
    <property type="component" value="Unassembled WGS sequence"/>
</dbReference>
<dbReference type="SUPFAM" id="SSF55073">
    <property type="entry name" value="Nucleotide cyclase"/>
    <property type="match status" value="1"/>
</dbReference>
<dbReference type="InterPro" id="IPR029787">
    <property type="entry name" value="Nucleotide_cyclase"/>
</dbReference>
<dbReference type="PROSITE" id="PS50887">
    <property type="entry name" value="GGDEF"/>
    <property type="match status" value="1"/>
</dbReference>
<dbReference type="InterPro" id="IPR013656">
    <property type="entry name" value="PAS_4"/>
</dbReference>
<name>A0ABQ6GTV5_9GAMM</name>
<dbReference type="InterPro" id="IPR050469">
    <property type="entry name" value="Diguanylate_Cyclase"/>
</dbReference>
<dbReference type="EMBL" id="BSST01000001">
    <property type="protein sequence ID" value="GLX79376.1"/>
    <property type="molecule type" value="Genomic_DNA"/>
</dbReference>
<dbReference type="NCBIfam" id="TIGR00254">
    <property type="entry name" value="GGDEF"/>
    <property type="match status" value="1"/>
</dbReference>
<dbReference type="InterPro" id="IPR043128">
    <property type="entry name" value="Rev_trsase/Diguanyl_cyclase"/>
</dbReference>
<evidence type="ECO:0000313" key="5">
    <source>
        <dbReference type="Proteomes" id="UP001157186"/>
    </source>
</evidence>
<dbReference type="PANTHER" id="PTHR45138">
    <property type="entry name" value="REGULATORY COMPONENTS OF SENSORY TRANSDUCTION SYSTEM"/>
    <property type="match status" value="1"/>
</dbReference>
<dbReference type="Gene3D" id="3.30.450.20">
    <property type="entry name" value="PAS domain"/>
    <property type="match status" value="1"/>
</dbReference>
<dbReference type="InterPro" id="IPR000014">
    <property type="entry name" value="PAS"/>
</dbReference>
<dbReference type="RefSeq" id="WP_284245286.1">
    <property type="nucleotide sequence ID" value="NZ_BSST01000001.1"/>
</dbReference>
<dbReference type="InterPro" id="IPR000160">
    <property type="entry name" value="GGDEF_dom"/>
</dbReference>
<keyword evidence="5" id="KW-1185">Reference proteome</keyword>
<comment type="caution">
    <text evidence="4">The sequence shown here is derived from an EMBL/GenBank/DDBJ whole genome shotgun (WGS) entry which is preliminary data.</text>
</comment>
<dbReference type="Pfam" id="PF00990">
    <property type="entry name" value="GGDEF"/>
    <property type="match status" value="1"/>
</dbReference>
<dbReference type="SMART" id="SM00091">
    <property type="entry name" value="PAS"/>
    <property type="match status" value="1"/>
</dbReference>
<comment type="catalytic activity">
    <reaction evidence="2">
        <text>2 GTP = 3',3'-c-di-GMP + 2 diphosphate</text>
        <dbReference type="Rhea" id="RHEA:24898"/>
        <dbReference type="ChEBI" id="CHEBI:33019"/>
        <dbReference type="ChEBI" id="CHEBI:37565"/>
        <dbReference type="ChEBI" id="CHEBI:58805"/>
        <dbReference type="EC" id="2.7.7.65"/>
    </reaction>
</comment>
<dbReference type="Pfam" id="PF08448">
    <property type="entry name" value="PAS_4"/>
    <property type="match status" value="1"/>
</dbReference>
<feature type="domain" description="GGDEF" evidence="3">
    <location>
        <begin position="177"/>
        <end position="310"/>
    </location>
</feature>
<protein>
    <recommendedName>
        <fullName evidence="1">diguanylate cyclase</fullName>
        <ecNumber evidence="1">2.7.7.65</ecNumber>
    </recommendedName>
</protein>
<evidence type="ECO:0000256" key="2">
    <source>
        <dbReference type="ARBA" id="ARBA00034247"/>
    </source>
</evidence>
<reference evidence="4 5" key="1">
    <citation type="submission" date="2023-03" db="EMBL/GenBank/DDBJ databases">
        <title>Draft genome sequence of Thalassotalea insulae KCTC 62186T.</title>
        <authorList>
            <person name="Sawabe T."/>
        </authorList>
    </citation>
    <scope>NUCLEOTIDE SEQUENCE [LARGE SCALE GENOMIC DNA]</scope>
    <source>
        <strain evidence="4 5">KCTC 62186</strain>
    </source>
</reference>
<gene>
    <name evidence="4" type="ORF">tinsulaeT_27160</name>
</gene>
<dbReference type="InterPro" id="IPR035965">
    <property type="entry name" value="PAS-like_dom_sf"/>
</dbReference>
<dbReference type="EC" id="2.7.7.65" evidence="1"/>